<dbReference type="GO" id="GO:0016788">
    <property type="term" value="F:hydrolase activity, acting on ester bonds"/>
    <property type="evidence" value="ECO:0007669"/>
    <property type="project" value="InterPro"/>
</dbReference>
<name>A0A2T4YUN9_9SPHN</name>
<dbReference type="PANTHER" id="PTHR33146:SF26">
    <property type="entry name" value="ENDONUCLEASE 4"/>
    <property type="match status" value="1"/>
</dbReference>
<proteinExistence type="predicted"/>
<dbReference type="GO" id="GO:0004519">
    <property type="term" value="F:endonuclease activity"/>
    <property type="evidence" value="ECO:0007669"/>
    <property type="project" value="UniProtKB-KW"/>
</dbReference>
<dbReference type="InterPro" id="IPR008947">
    <property type="entry name" value="PLipase_C/P1_nuclease_dom_sf"/>
</dbReference>
<dbReference type="AlphaFoldDB" id="A0A2T4YUN9"/>
<keyword evidence="6" id="KW-0325">Glycoprotein</keyword>
<feature type="chain" id="PRO_5015412739" evidence="7">
    <location>
        <begin position="25"/>
        <end position="288"/>
    </location>
</feature>
<gene>
    <name evidence="8" type="ORF">C8J24_0918</name>
</gene>
<dbReference type="GO" id="GO:0003676">
    <property type="term" value="F:nucleic acid binding"/>
    <property type="evidence" value="ECO:0007669"/>
    <property type="project" value="InterPro"/>
</dbReference>
<evidence type="ECO:0000256" key="7">
    <source>
        <dbReference type="SAM" id="SignalP"/>
    </source>
</evidence>
<dbReference type="GO" id="GO:0046872">
    <property type="term" value="F:metal ion binding"/>
    <property type="evidence" value="ECO:0007669"/>
    <property type="project" value="UniProtKB-KW"/>
</dbReference>
<accession>A0A2T4YUN9</accession>
<evidence type="ECO:0000313" key="8">
    <source>
        <dbReference type="EMBL" id="PTM47519.1"/>
    </source>
</evidence>
<keyword evidence="9" id="KW-1185">Reference proteome</keyword>
<organism evidence="8 9">
    <name type="scientific">Sphingomonas aerolata</name>
    <dbReference type="NCBI Taxonomy" id="185951"/>
    <lineage>
        <taxon>Bacteria</taxon>
        <taxon>Pseudomonadati</taxon>
        <taxon>Pseudomonadota</taxon>
        <taxon>Alphaproteobacteria</taxon>
        <taxon>Sphingomonadales</taxon>
        <taxon>Sphingomonadaceae</taxon>
        <taxon>Sphingomonas</taxon>
    </lineage>
</organism>
<keyword evidence="5" id="KW-1015">Disulfide bond</keyword>
<dbReference type="CDD" id="cd11010">
    <property type="entry name" value="S1-P1_nuclease"/>
    <property type="match status" value="1"/>
</dbReference>
<dbReference type="RefSeq" id="WP_107930627.1">
    <property type="nucleotide sequence ID" value="NZ_PZZN01000001.1"/>
</dbReference>
<reference evidence="8 9" key="1">
    <citation type="submission" date="2018-04" db="EMBL/GenBank/DDBJ databases">
        <title>Genomic Encyclopedia of Type Strains, Phase III (KMG-III): the genomes of soil and plant-associated and newly described type strains.</title>
        <authorList>
            <person name="Whitman W."/>
        </authorList>
    </citation>
    <scope>NUCLEOTIDE SEQUENCE [LARGE SCALE GENOMIC DNA]</scope>
    <source>
        <strain evidence="8 9">NW12</strain>
    </source>
</reference>
<dbReference type="Pfam" id="PF02265">
    <property type="entry name" value="S1-P1_nuclease"/>
    <property type="match status" value="1"/>
</dbReference>
<protein>
    <submittedName>
        <fullName evidence="8">S1/P1 nuclease</fullName>
    </submittedName>
</protein>
<comment type="caution">
    <text evidence="8">The sequence shown here is derived from an EMBL/GenBank/DDBJ whole genome shotgun (WGS) entry which is preliminary data.</text>
</comment>
<dbReference type="InterPro" id="IPR003154">
    <property type="entry name" value="S1/P1nuclease"/>
</dbReference>
<keyword evidence="4" id="KW-0378">Hydrolase</keyword>
<keyword evidence="3" id="KW-0255">Endonuclease</keyword>
<evidence type="ECO:0000256" key="3">
    <source>
        <dbReference type="ARBA" id="ARBA00022759"/>
    </source>
</evidence>
<dbReference type="EMBL" id="PZZN01000001">
    <property type="protein sequence ID" value="PTM47519.1"/>
    <property type="molecule type" value="Genomic_DNA"/>
</dbReference>
<feature type="signal peptide" evidence="7">
    <location>
        <begin position="1"/>
        <end position="24"/>
    </location>
</feature>
<evidence type="ECO:0000313" key="9">
    <source>
        <dbReference type="Proteomes" id="UP000240996"/>
    </source>
</evidence>
<dbReference type="GO" id="GO:0006308">
    <property type="term" value="P:DNA catabolic process"/>
    <property type="evidence" value="ECO:0007669"/>
    <property type="project" value="InterPro"/>
</dbReference>
<evidence type="ECO:0000256" key="2">
    <source>
        <dbReference type="ARBA" id="ARBA00022723"/>
    </source>
</evidence>
<evidence type="ECO:0000256" key="5">
    <source>
        <dbReference type="ARBA" id="ARBA00023157"/>
    </source>
</evidence>
<dbReference type="Gene3D" id="1.10.575.10">
    <property type="entry name" value="P1 Nuclease"/>
    <property type="match status" value="1"/>
</dbReference>
<sequence>MIRKPLTALGLLAATALTAAPATAYWEYGHETVAQIAYANVAPRTQVAIRRILAQQALLDTPECPAGTIEEASVWADCIKPLKTADGKSRFGFAYSWHYQNVDVCGPFDLTPACKDGDCVSAQIDRDVTLLRDRKTSSHDRVQALAFLIHFVGDLHQPLHAGDRHDKGGNDVKTDYGIYAPARLNLHSVWDGTLAERAISAPPSLVRRYPAAERARIAAGTVADWSRESWQVAHDVTYASALGGDACAPVPPRVKLDEATIARIAPVSREEVRKGGLRLAKLLDKALT</sequence>
<dbReference type="SUPFAM" id="SSF48537">
    <property type="entry name" value="Phospholipase C/P1 nuclease"/>
    <property type="match status" value="1"/>
</dbReference>
<dbReference type="Proteomes" id="UP000240996">
    <property type="component" value="Unassembled WGS sequence"/>
</dbReference>
<evidence type="ECO:0000256" key="6">
    <source>
        <dbReference type="ARBA" id="ARBA00023180"/>
    </source>
</evidence>
<keyword evidence="2" id="KW-0479">Metal-binding</keyword>
<keyword evidence="7" id="KW-0732">Signal</keyword>
<keyword evidence="1" id="KW-0540">Nuclease</keyword>
<evidence type="ECO:0000256" key="4">
    <source>
        <dbReference type="ARBA" id="ARBA00022801"/>
    </source>
</evidence>
<evidence type="ECO:0000256" key="1">
    <source>
        <dbReference type="ARBA" id="ARBA00022722"/>
    </source>
</evidence>
<dbReference type="PANTHER" id="PTHR33146">
    <property type="entry name" value="ENDONUCLEASE 4"/>
    <property type="match status" value="1"/>
</dbReference>